<accession>A0A164NC43</accession>
<evidence type="ECO:0000313" key="1">
    <source>
        <dbReference type="EMBL" id="KZS87568.1"/>
    </source>
</evidence>
<proteinExistence type="predicted"/>
<name>A0A164NC43_9AGAM</name>
<organism evidence="1 2">
    <name type="scientific">Sistotremastrum niveocremeum HHB9708</name>
    <dbReference type="NCBI Taxonomy" id="1314777"/>
    <lineage>
        <taxon>Eukaryota</taxon>
        <taxon>Fungi</taxon>
        <taxon>Dikarya</taxon>
        <taxon>Basidiomycota</taxon>
        <taxon>Agaricomycotina</taxon>
        <taxon>Agaricomycetes</taxon>
        <taxon>Sistotremastrales</taxon>
        <taxon>Sistotremastraceae</taxon>
        <taxon>Sertulicium</taxon>
        <taxon>Sertulicium niveocremeum</taxon>
    </lineage>
</organism>
<dbReference type="AlphaFoldDB" id="A0A164NC43"/>
<dbReference type="Proteomes" id="UP000076722">
    <property type="component" value="Unassembled WGS sequence"/>
</dbReference>
<dbReference type="EMBL" id="KV419447">
    <property type="protein sequence ID" value="KZS87568.1"/>
    <property type="molecule type" value="Genomic_DNA"/>
</dbReference>
<gene>
    <name evidence="1" type="ORF">SISNIDRAFT_470825</name>
</gene>
<evidence type="ECO:0000313" key="2">
    <source>
        <dbReference type="Proteomes" id="UP000076722"/>
    </source>
</evidence>
<reference evidence="1 2" key="1">
    <citation type="journal article" date="2016" name="Mol. Biol. Evol.">
        <title>Comparative Genomics of Early-Diverging Mushroom-Forming Fungi Provides Insights into the Origins of Lignocellulose Decay Capabilities.</title>
        <authorList>
            <person name="Nagy L.G."/>
            <person name="Riley R."/>
            <person name="Tritt A."/>
            <person name="Adam C."/>
            <person name="Daum C."/>
            <person name="Floudas D."/>
            <person name="Sun H."/>
            <person name="Yadav J.S."/>
            <person name="Pangilinan J."/>
            <person name="Larsson K.H."/>
            <person name="Matsuura K."/>
            <person name="Barry K."/>
            <person name="Labutti K."/>
            <person name="Kuo R."/>
            <person name="Ohm R.A."/>
            <person name="Bhattacharya S.S."/>
            <person name="Shirouzu T."/>
            <person name="Yoshinaga Y."/>
            <person name="Martin F.M."/>
            <person name="Grigoriev I.V."/>
            <person name="Hibbett D.S."/>
        </authorList>
    </citation>
    <scope>NUCLEOTIDE SEQUENCE [LARGE SCALE GENOMIC DNA]</scope>
    <source>
        <strain evidence="1 2">HHB9708</strain>
    </source>
</reference>
<sequence>MRERTPNDEPVRLTSLQRNTFKDVLAKLQNKETSPIMPSVSGSEDQLAASTRHVPAYDLSLTDISKIGTLRDEIESSREVRSKEEIGIRPVKCLAFGALILYFREDRGGVEDRKGTRRKYRELLSAGGADDRWDAMVTNDDDAGFRTVDPIWRFRVLRNRDLLLP</sequence>
<keyword evidence="2" id="KW-1185">Reference proteome</keyword>
<protein>
    <submittedName>
        <fullName evidence="1">Uncharacterized protein</fullName>
    </submittedName>
</protein>